<dbReference type="EMBL" id="CMVM020000161">
    <property type="status" value="NOT_ANNOTATED_CDS"/>
    <property type="molecule type" value="Genomic_DNA"/>
</dbReference>
<evidence type="ECO:0000313" key="2">
    <source>
        <dbReference type="Proteomes" id="UP000024404"/>
    </source>
</evidence>
<name>A0A8R1TW18_ONCVO</name>
<proteinExistence type="predicted"/>
<evidence type="ECO:0000313" key="1">
    <source>
        <dbReference type="EnsemblMetazoa" id="OVOC5512.1"/>
    </source>
</evidence>
<sequence>MLHKCIKRKILPIMSIVYRRLTACQCKCSCRFYPADSKLTAIASFTDQRFPPPDEIIVPFNLMNQFPRISQNPERGWQITNIWKIAFLRKMLELVRANDILEQPLDISTNQKCSNDLSLMDLAGVTDLALRRIINMAKELIFFKVMVFYQKKYAWNTSLIQKLGEKLNQLSQNLLRIYSSLGNNEMNPLLRQLFDFAQQE</sequence>
<organism evidence="1 2">
    <name type="scientific">Onchocerca volvulus</name>
    <dbReference type="NCBI Taxonomy" id="6282"/>
    <lineage>
        <taxon>Eukaryota</taxon>
        <taxon>Metazoa</taxon>
        <taxon>Ecdysozoa</taxon>
        <taxon>Nematoda</taxon>
        <taxon>Chromadorea</taxon>
        <taxon>Rhabditida</taxon>
        <taxon>Spirurina</taxon>
        <taxon>Spiruromorpha</taxon>
        <taxon>Filarioidea</taxon>
        <taxon>Onchocercidae</taxon>
        <taxon>Onchocerca</taxon>
    </lineage>
</organism>
<accession>A0A8R1TW18</accession>
<keyword evidence="2" id="KW-1185">Reference proteome</keyword>
<protein>
    <submittedName>
        <fullName evidence="1">Uncharacterized protein</fullName>
    </submittedName>
</protein>
<dbReference type="AlphaFoldDB" id="A0A8R1TW18"/>
<dbReference type="Proteomes" id="UP000024404">
    <property type="component" value="Unassembled WGS sequence"/>
</dbReference>
<reference evidence="2" key="1">
    <citation type="submission" date="2013-10" db="EMBL/GenBank/DDBJ databases">
        <title>Genome sequencing of Onchocerca volvulus.</title>
        <authorList>
            <person name="Cotton J."/>
            <person name="Tsai J."/>
            <person name="Stanley E."/>
            <person name="Tracey A."/>
            <person name="Holroyd N."/>
            <person name="Lustigman S."/>
            <person name="Berriman M."/>
        </authorList>
    </citation>
    <scope>NUCLEOTIDE SEQUENCE</scope>
</reference>
<reference evidence="1" key="2">
    <citation type="submission" date="2022-06" db="UniProtKB">
        <authorList>
            <consortium name="EnsemblMetazoa"/>
        </authorList>
    </citation>
    <scope>IDENTIFICATION</scope>
</reference>
<dbReference type="EnsemblMetazoa" id="OVOC5512.1">
    <property type="protein sequence ID" value="OVOC5512.1"/>
    <property type="gene ID" value="WBGene00242321"/>
</dbReference>